<organism evidence="7 8">
    <name type="scientific">Patella caerulea</name>
    <name type="common">Rayed Mediterranean limpet</name>
    <dbReference type="NCBI Taxonomy" id="87958"/>
    <lineage>
        <taxon>Eukaryota</taxon>
        <taxon>Metazoa</taxon>
        <taxon>Spiralia</taxon>
        <taxon>Lophotrochozoa</taxon>
        <taxon>Mollusca</taxon>
        <taxon>Gastropoda</taxon>
        <taxon>Patellogastropoda</taxon>
        <taxon>Patelloidea</taxon>
        <taxon>Patellidae</taxon>
        <taxon>Patella</taxon>
    </lineage>
</organism>
<comment type="caution">
    <text evidence="7">The sequence shown here is derived from an EMBL/GenBank/DDBJ whole genome shotgun (WGS) entry which is preliminary data.</text>
</comment>
<dbReference type="InterPro" id="IPR009003">
    <property type="entry name" value="Peptidase_S1_PA"/>
</dbReference>
<evidence type="ECO:0000313" key="8">
    <source>
        <dbReference type="Proteomes" id="UP001347796"/>
    </source>
</evidence>
<dbReference type="PROSITE" id="PS00135">
    <property type="entry name" value="TRYPSIN_SER"/>
    <property type="match status" value="1"/>
</dbReference>
<protein>
    <recommendedName>
        <fullName evidence="6">Peptidase S1 domain-containing protein</fullName>
    </recommendedName>
</protein>
<dbReference type="InterPro" id="IPR001314">
    <property type="entry name" value="Peptidase_S1A"/>
</dbReference>
<dbReference type="PRINTS" id="PR00722">
    <property type="entry name" value="CHYMOTRYPSIN"/>
</dbReference>
<name>A0AAN8JYR5_PATCE</name>
<dbReference type="PROSITE" id="PS00134">
    <property type="entry name" value="TRYPSIN_HIS"/>
    <property type="match status" value="1"/>
</dbReference>
<dbReference type="PANTHER" id="PTHR24252:SF7">
    <property type="entry name" value="HYALIN"/>
    <property type="match status" value="1"/>
</dbReference>
<evidence type="ECO:0000256" key="5">
    <source>
        <dbReference type="RuleBase" id="RU363034"/>
    </source>
</evidence>
<dbReference type="GO" id="GO:0006508">
    <property type="term" value="P:proteolysis"/>
    <property type="evidence" value="ECO:0007669"/>
    <property type="project" value="UniProtKB-KW"/>
</dbReference>
<dbReference type="EMBL" id="JAZGQO010000006">
    <property type="protein sequence ID" value="KAK6185665.1"/>
    <property type="molecule type" value="Genomic_DNA"/>
</dbReference>
<evidence type="ECO:0000256" key="1">
    <source>
        <dbReference type="ARBA" id="ARBA00022670"/>
    </source>
</evidence>
<accession>A0AAN8JYR5</accession>
<dbReference type="InterPro" id="IPR001254">
    <property type="entry name" value="Trypsin_dom"/>
</dbReference>
<proteinExistence type="predicted"/>
<dbReference type="Proteomes" id="UP001347796">
    <property type="component" value="Unassembled WGS sequence"/>
</dbReference>
<keyword evidence="2 5" id="KW-0378">Hydrolase</keyword>
<dbReference type="PROSITE" id="PS50240">
    <property type="entry name" value="TRYPSIN_DOM"/>
    <property type="match status" value="1"/>
</dbReference>
<keyword evidence="3 5" id="KW-0720">Serine protease</keyword>
<keyword evidence="8" id="KW-1185">Reference proteome</keyword>
<dbReference type="InterPro" id="IPR043504">
    <property type="entry name" value="Peptidase_S1_PA_chymotrypsin"/>
</dbReference>
<evidence type="ECO:0000256" key="2">
    <source>
        <dbReference type="ARBA" id="ARBA00022801"/>
    </source>
</evidence>
<feature type="domain" description="Peptidase S1" evidence="6">
    <location>
        <begin position="42"/>
        <end position="271"/>
    </location>
</feature>
<keyword evidence="4" id="KW-1015">Disulfide bond</keyword>
<dbReference type="FunFam" id="2.40.10.10:FF:000003">
    <property type="entry name" value="Transmembrane serine protease 3"/>
    <property type="match status" value="1"/>
</dbReference>
<dbReference type="PANTHER" id="PTHR24252">
    <property type="entry name" value="ACROSIN-RELATED"/>
    <property type="match status" value="1"/>
</dbReference>
<gene>
    <name evidence="7" type="ORF">SNE40_007847</name>
</gene>
<dbReference type="InterPro" id="IPR018114">
    <property type="entry name" value="TRYPSIN_HIS"/>
</dbReference>
<keyword evidence="1 5" id="KW-0645">Protease</keyword>
<reference evidence="7 8" key="1">
    <citation type="submission" date="2024-01" db="EMBL/GenBank/DDBJ databases">
        <title>The genome of the rayed Mediterranean limpet Patella caerulea (Linnaeus, 1758).</title>
        <authorList>
            <person name="Anh-Thu Weber A."/>
            <person name="Halstead-Nussloch G."/>
        </authorList>
    </citation>
    <scope>NUCLEOTIDE SEQUENCE [LARGE SCALE GENOMIC DNA]</scope>
    <source>
        <strain evidence="7">AATW-2023a</strain>
        <tissue evidence="7">Whole specimen</tissue>
    </source>
</reference>
<evidence type="ECO:0000256" key="3">
    <source>
        <dbReference type="ARBA" id="ARBA00022825"/>
    </source>
</evidence>
<dbReference type="CDD" id="cd00190">
    <property type="entry name" value="Tryp_SPc"/>
    <property type="match status" value="1"/>
</dbReference>
<dbReference type="AlphaFoldDB" id="A0AAN8JYR5"/>
<dbReference type="SUPFAM" id="SSF50494">
    <property type="entry name" value="Trypsin-like serine proteases"/>
    <property type="match status" value="1"/>
</dbReference>
<evidence type="ECO:0000259" key="6">
    <source>
        <dbReference type="PROSITE" id="PS50240"/>
    </source>
</evidence>
<dbReference type="Pfam" id="PF00089">
    <property type="entry name" value="Trypsin"/>
    <property type="match status" value="1"/>
</dbReference>
<dbReference type="SMART" id="SM00020">
    <property type="entry name" value="Tryp_SPc"/>
    <property type="match status" value="1"/>
</dbReference>
<evidence type="ECO:0000313" key="7">
    <source>
        <dbReference type="EMBL" id="KAK6185665.1"/>
    </source>
</evidence>
<dbReference type="Gene3D" id="2.40.10.10">
    <property type="entry name" value="Trypsin-like serine proteases"/>
    <property type="match status" value="1"/>
</dbReference>
<dbReference type="GO" id="GO:0004252">
    <property type="term" value="F:serine-type endopeptidase activity"/>
    <property type="evidence" value="ECO:0007669"/>
    <property type="project" value="InterPro"/>
</dbReference>
<sequence length="274" mass="29546">MSLSHCGFLQTCCYNEHSQGTQAPLTGGGQCGHPLVTSANRIIGGNSALAGEYPWQVSLRYQGQHVCGGTLIDHQWVLTAAHCIEDSSVRDWTVAVGVTDIDSVYSSHIHKVVYMKAHNSYDDDTLSHDIALMRLGKSVDTSGKYVRTACLPGSTDDFNNVVCTVSGWGSTKDKGPGSRYLKHVSVPVIKNSLCSYYLGDVVFDHNVCAGINAGGRDACEGDSGGPLVCQKGGSWKIVGIVSWGYGCGEKNTPGVYTRVSSFLDWIKQVQQKYR</sequence>
<dbReference type="InterPro" id="IPR033116">
    <property type="entry name" value="TRYPSIN_SER"/>
</dbReference>
<evidence type="ECO:0000256" key="4">
    <source>
        <dbReference type="ARBA" id="ARBA00023157"/>
    </source>
</evidence>